<accession>A0ABW7CTZ0</accession>
<name>A0ABW7CTZ0_9GAMM</name>
<organism evidence="1 2">
    <name type="scientific">Stenotrophomonas nematodicola</name>
    <dbReference type="NCBI Taxonomy" id="2656746"/>
    <lineage>
        <taxon>Bacteria</taxon>
        <taxon>Pseudomonadati</taxon>
        <taxon>Pseudomonadota</taxon>
        <taxon>Gammaproteobacteria</taxon>
        <taxon>Lysobacterales</taxon>
        <taxon>Lysobacteraceae</taxon>
        <taxon>Stenotrophomonas</taxon>
    </lineage>
</organism>
<gene>
    <name evidence="1" type="ORF">ACEU0G_002360</name>
</gene>
<comment type="caution">
    <text evidence="1">The sequence shown here is derived from an EMBL/GenBank/DDBJ whole genome shotgun (WGS) entry which is preliminary data.</text>
</comment>
<dbReference type="Proteomes" id="UP001605261">
    <property type="component" value="Unassembled WGS sequence"/>
</dbReference>
<proteinExistence type="predicted"/>
<dbReference type="EMBL" id="JBHGCJ010000002">
    <property type="protein sequence ID" value="MFG6108421.1"/>
    <property type="molecule type" value="Genomic_DNA"/>
</dbReference>
<evidence type="ECO:0000313" key="2">
    <source>
        <dbReference type="Proteomes" id="UP001605261"/>
    </source>
</evidence>
<sequence length="133" mass="14506">MMINFGSRRLFLCDLQSFKCIEGSFNAENYVLLLPAATILQVEVYLNFASQVVRHGCAEVCCVGEYSSALEDALDAMLELEGNLEVATTSLLEEGEALEYFLYGVGGAEPGLDLVAVVERNSTLRRALDSLIS</sequence>
<keyword evidence="2" id="KW-1185">Reference proteome</keyword>
<evidence type="ECO:0000313" key="1">
    <source>
        <dbReference type="EMBL" id="MFG6108421.1"/>
    </source>
</evidence>
<reference evidence="1 2" key="1">
    <citation type="submission" date="2024-09" db="EMBL/GenBank/DDBJ databases">
        <authorList>
            <consortium name="All-Russian atlas of soil microorganisms"/>
            <consortium name="as a basis for the search for new antimicrobial producers and enzymes with unique properties"/>
            <person name="Sokolova E.A."/>
            <person name="Voronina E.N."/>
        </authorList>
    </citation>
    <scope>NUCLEOTIDE SEQUENCE [LARGE SCALE GENOMIC DNA]</scope>
    <source>
        <strain evidence="1 2">AF-22b-331.1</strain>
    </source>
</reference>
<protein>
    <submittedName>
        <fullName evidence="1">Uncharacterized protein</fullName>
    </submittedName>
</protein>